<gene>
    <name evidence="3" type="ORF">SAMN02799615_00590</name>
</gene>
<dbReference type="Pfam" id="PF13385">
    <property type="entry name" value="Laminin_G_3"/>
    <property type="match status" value="1"/>
</dbReference>
<dbReference type="EMBL" id="FONH01000002">
    <property type="protein sequence ID" value="SFE25447.1"/>
    <property type="molecule type" value="Genomic_DNA"/>
</dbReference>
<name>A0A1I1Z160_9GAMM</name>
<feature type="region of interest" description="Disordered" evidence="1">
    <location>
        <begin position="655"/>
        <end position="706"/>
    </location>
</feature>
<evidence type="ECO:0000256" key="1">
    <source>
        <dbReference type="SAM" id="MobiDB-lite"/>
    </source>
</evidence>
<feature type="region of interest" description="Disordered" evidence="1">
    <location>
        <begin position="520"/>
        <end position="546"/>
    </location>
</feature>
<accession>A0A1I1Z160</accession>
<feature type="compositionally biased region" description="Gly residues" evidence="1">
    <location>
        <begin position="657"/>
        <end position="678"/>
    </location>
</feature>
<dbReference type="InterPro" id="IPR013783">
    <property type="entry name" value="Ig-like_fold"/>
</dbReference>
<proteinExistence type="predicted"/>
<feature type="compositionally biased region" description="Low complexity" evidence="1">
    <location>
        <begin position="691"/>
        <end position="706"/>
    </location>
</feature>
<dbReference type="InterPro" id="IPR014756">
    <property type="entry name" value="Ig_E-set"/>
</dbReference>
<dbReference type="InterPro" id="IPR002909">
    <property type="entry name" value="IPT_dom"/>
</dbReference>
<organism evidence="3 4">
    <name type="scientific">Dyella marensis</name>
    <dbReference type="NCBI Taxonomy" id="500610"/>
    <lineage>
        <taxon>Bacteria</taxon>
        <taxon>Pseudomonadati</taxon>
        <taxon>Pseudomonadota</taxon>
        <taxon>Gammaproteobacteria</taxon>
        <taxon>Lysobacterales</taxon>
        <taxon>Rhodanobacteraceae</taxon>
        <taxon>Dyella</taxon>
    </lineage>
</organism>
<feature type="domain" description="IPT/TIG" evidence="2">
    <location>
        <begin position="730"/>
        <end position="797"/>
    </location>
</feature>
<dbReference type="Gene3D" id="2.60.40.10">
    <property type="entry name" value="Immunoglobulins"/>
    <property type="match status" value="2"/>
</dbReference>
<sequence>MSAAVTVFQLVGDRQDVFDGSVNGNTLTRKANARVLPANAGVALDGGFLDLSRSHDLDSLDSFTVTATITPKKVGGTRQNIIEGQTPSIALFVEANGKLIGSIHTAAGWVTVDSGASLVQANVAQKVAFARGSDGKTLLQIDGKQVGAGSAPGAIVPVGTAGFRIGCGMDGANYAFSGTIADVNLRRGVVLDADMARTRQAALDLAGKIKLAGLKNVVVGLLPDESHARLQHVKDIMNAAGVQTLSDLDTLPIRQMTPLRRGQVLVAARKGSVVVNWGDLAKQFRVSDAAGRQSILATHLINRNSEKIVRALPSRPIASAVASAVVGTVATAHPVAAPVAAQPGAVHPVAVQPMTVQPMTVQPVLAHALGVAPLIGTVARPVAGMPATNVTRLRASQPATPIADLTDRVNGRLSAVDPALLGNLAGKVPALWPTTGGSGIQVLDLHTIPLDSAVVIAGVLDLTNQQLLVEPNVGTLYIIAEQVICGDGAAVTWRRPGGSTPARADDPDLNGRDFFGVQTKANSRDGLNGGDAMSGGPGTQGAAGHDAPNIEMWVKSMTGLPNLDFNGEDGIQGGRGQAGGRGGHGGDGHVGERWWLFGWHCSADPGDGGDGGNGGRGGDGGRGGNGGSGGKITIGVLSGTLASTVANHAVRIKNQGGRVGQGGAGGSGGAGGGGGRSGNGETCQSAKDGHPGAQGQPGAAGSVGVANGSDQTVEFFEFTQAAWDDLMTRPWITQITPPEAFPGDTLTIRGSRFTNADTVMLAGRSLAPTVNADQSISVTIPMDIVGGLQPVYVRRADGTESNRVNLGVKPELDPLTSGLAQGATATLKGKAFLAGASVLFNGATIPATSVTATQLSFQVPGTGGGGSAGGTATVQVRNPDGRVSNARSAPQPAILEIPFHYGQHNLSFGNFTDGKPDWGTFEDTFGTAEVWHELLDPIFGHPVLTAAYFAFYVYFLKGKGHGGLATGFCTSLSSLVADRFWLGNVDTPTLTLDDARKTMLTGQHGKLLSRQTLLTMHAQGREGIARVEETYRDIEATFLRGTDRQNQPLLFFIPSGEVWDSGYVDKLSASHCVMPYRFVYPNGRALPVLTPDGASTISDPDGVELFVWNCNQPNSPLSKLRFHRDAGVLQFDFFPGVAAGEAADADLASSKGITLGMMRHGDYMLADHDLPFSGPFGLTAFVVDFLLSPADLQVTDASGMRAGNFGGQIFSEIPGSHPSYLMKGMYLLPADTALSRTIVGTGTGTYDYHSILPDGTSIQLEGVATDVGHQDLLGVNADATQVRFTPAADKTFTLSITRVVNGQARAISVAGTGAGPANALDLTVSPDLTVVRLGNRGAVRSLTVKALAVTKGGQPVNKALAAINVPDANDLAITVADWTAVDVQAVAVPFN</sequence>
<dbReference type="InterPro" id="IPR013320">
    <property type="entry name" value="ConA-like_dom_sf"/>
</dbReference>
<feature type="region of interest" description="Disordered" evidence="1">
    <location>
        <begin position="606"/>
        <end position="627"/>
    </location>
</feature>
<dbReference type="RefSeq" id="WP_051548386.1">
    <property type="nucleotide sequence ID" value="NZ_FONH01000002.1"/>
</dbReference>
<dbReference type="Proteomes" id="UP000199477">
    <property type="component" value="Unassembled WGS sequence"/>
</dbReference>
<keyword evidence="4" id="KW-1185">Reference proteome</keyword>
<dbReference type="Pfam" id="PF01833">
    <property type="entry name" value="TIG"/>
    <property type="match status" value="1"/>
</dbReference>
<reference evidence="4" key="1">
    <citation type="submission" date="2016-10" db="EMBL/GenBank/DDBJ databases">
        <authorList>
            <person name="Varghese N."/>
            <person name="Submissions S."/>
        </authorList>
    </citation>
    <scope>NUCLEOTIDE SEQUENCE [LARGE SCALE GENOMIC DNA]</scope>
    <source>
        <strain evidence="4">UNC178MFTsu3.1</strain>
    </source>
</reference>
<evidence type="ECO:0000313" key="3">
    <source>
        <dbReference type="EMBL" id="SFE25447.1"/>
    </source>
</evidence>
<dbReference type="SUPFAM" id="SSF81296">
    <property type="entry name" value="E set domains"/>
    <property type="match status" value="2"/>
</dbReference>
<feature type="compositionally biased region" description="Gly residues" evidence="1">
    <location>
        <begin position="527"/>
        <end position="541"/>
    </location>
</feature>
<evidence type="ECO:0000313" key="4">
    <source>
        <dbReference type="Proteomes" id="UP000199477"/>
    </source>
</evidence>
<feature type="region of interest" description="Disordered" evidence="1">
    <location>
        <begin position="565"/>
        <end position="589"/>
    </location>
</feature>
<dbReference type="Gene3D" id="2.60.120.200">
    <property type="match status" value="1"/>
</dbReference>
<feature type="compositionally biased region" description="Gly residues" evidence="1">
    <location>
        <begin position="570"/>
        <end position="583"/>
    </location>
</feature>
<evidence type="ECO:0000259" key="2">
    <source>
        <dbReference type="Pfam" id="PF01833"/>
    </source>
</evidence>
<protein>
    <submittedName>
        <fullName evidence="3">IPT/TIG domain-containing protein</fullName>
    </submittedName>
</protein>
<dbReference type="SUPFAM" id="SSF49899">
    <property type="entry name" value="Concanavalin A-like lectins/glucanases"/>
    <property type="match status" value="1"/>
</dbReference>
<dbReference type="STRING" id="500610.SAMN02799615_00590"/>